<proteinExistence type="predicted"/>
<dbReference type="AlphaFoldDB" id="A0A9W4W8S7"/>
<dbReference type="SUPFAM" id="SSF51905">
    <property type="entry name" value="FAD/NAD(P)-binding domain"/>
    <property type="match status" value="1"/>
</dbReference>
<evidence type="ECO:0000313" key="1">
    <source>
        <dbReference type="EMBL" id="CAI0647067.1"/>
    </source>
</evidence>
<dbReference type="InterPro" id="IPR036188">
    <property type="entry name" value="FAD/NAD-bd_sf"/>
</dbReference>
<comment type="caution">
    <text evidence="1">The sequence shown here is derived from an EMBL/GenBank/DDBJ whole genome shotgun (WGS) entry which is preliminary data.</text>
</comment>
<evidence type="ECO:0000313" key="2">
    <source>
        <dbReference type="Proteomes" id="UP001152533"/>
    </source>
</evidence>
<dbReference type="Gene3D" id="3.50.50.60">
    <property type="entry name" value="FAD/NAD(P)-binding domain"/>
    <property type="match status" value="1"/>
</dbReference>
<dbReference type="Pfam" id="PF13450">
    <property type="entry name" value="NAD_binding_8"/>
    <property type="match status" value="1"/>
</dbReference>
<accession>A0A9W4W8S7</accession>
<reference evidence="1" key="1">
    <citation type="submission" date="2022-08" db="EMBL/GenBank/DDBJ databases">
        <authorList>
            <person name="Giroux E."/>
            <person name="Giroux E."/>
        </authorList>
    </citation>
    <scope>NUCLEOTIDE SEQUENCE</scope>
    <source>
        <strain evidence="1">H1091258</strain>
    </source>
</reference>
<dbReference type="EMBL" id="CAMGZC010000393">
    <property type="protein sequence ID" value="CAI0647067.1"/>
    <property type="molecule type" value="Genomic_DNA"/>
</dbReference>
<keyword evidence="2" id="KW-1185">Reference proteome</keyword>
<dbReference type="PRINTS" id="PR00419">
    <property type="entry name" value="ADXRDTASE"/>
</dbReference>
<protein>
    <recommendedName>
        <fullName evidence="3">NAD(P)/FAD-dependent oxidoreductase</fullName>
    </recommendedName>
</protein>
<organism evidence="1 2">
    <name type="scientific">Colletotrichum noveboracense</name>
    <dbReference type="NCBI Taxonomy" id="2664923"/>
    <lineage>
        <taxon>Eukaryota</taxon>
        <taxon>Fungi</taxon>
        <taxon>Dikarya</taxon>
        <taxon>Ascomycota</taxon>
        <taxon>Pezizomycotina</taxon>
        <taxon>Sordariomycetes</taxon>
        <taxon>Hypocreomycetidae</taxon>
        <taxon>Glomerellales</taxon>
        <taxon>Glomerellaceae</taxon>
        <taxon>Colletotrichum</taxon>
        <taxon>Colletotrichum gloeosporioides species complex</taxon>
    </lineage>
</organism>
<sequence>MGGERKIKSVAIIGAGAAGAVTAAAFKAEDYFEKIRVYERRESAGGTWYCSFIGAVICAKTD</sequence>
<gene>
    <name evidence="1" type="ORF">CGXH109_LOCUS61640</name>
</gene>
<name>A0A9W4W8S7_9PEZI</name>
<dbReference type="Proteomes" id="UP001152533">
    <property type="component" value="Unassembled WGS sequence"/>
</dbReference>
<evidence type="ECO:0008006" key="3">
    <source>
        <dbReference type="Google" id="ProtNLM"/>
    </source>
</evidence>